<dbReference type="Proteomes" id="UP001358417">
    <property type="component" value="Unassembled WGS sequence"/>
</dbReference>
<keyword evidence="4" id="KW-1185">Reference proteome</keyword>
<feature type="region of interest" description="Disordered" evidence="2">
    <location>
        <begin position="208"/>
        <end position="237"/>
    </location>
</feature>
<feature type="compositionally biased region" description="Polar residues" evidence="2">
    <location>
        <begin position="948"/>
        <end position="968"/>
    </location>
</feature>
<evidence type="ECO:0000313" key="3">
    <source>
        <dbReference type="EMBL" id="KAK5058718.1"/>
    </source>
</evidence>
<organism evidence="3 4">
    <name type="scientific">Exophiala bonariae</name>
    <dbReference type="NCBI Taxonomy" id="1690606"/>
    <lineage>
        <taxon>Eukaryota</taxon>
        <taxon>Fungi</taxon>
        <taxon>Dikarya</taxon>
        <taxon>Ascomycota</taxon>
        <taxon>Pezizomycotina</taxon>
        <taxon>Eurotiomycetes</taxon>
        <taxon>Chaetothyriomycetidae</taxon>
        <taxon>Chaetothyriales</taxon>
        <taxon>Herpotrichiellaceae</taxon>
        <taxon>Exophiala</taxon>
    </lineage>
</organism>
<keyword evidence="1" id="KW-0175">Coiled coil</keyword>
<feature type="compositionally biased region" description="Low complexity" evidence="2">
    <location>
        <begin position="73"/>
        <end position="86"/>
    </location>
</feature>
<dbReference type="AlphaFoldDB" id="A0AAV9NI40"/>
<feature type="coiled-coil region" evidence="1">
    <location>
        <begin position="476"/>
        <end position="503"/>
    </location>
</feature>
<accession>A0AAV9NI40</accession>
<name>A0AAV9NI40_9EURO</name>
<reference evidence="3 4" key="1">
    <citation type="submission" date="2023-08" db="EMBL/GenBank/DDBJ databases">
        <title>Black Yeasts Isolated from many extreme environments.</title>
        <authorList>
            <person name="Coleine C."/>
            <person name="Stajich J.E."/>
            <person name="Selbmann L."/>
        </authorList>
    </citation>
    <scope>NUCLEOTIDE SEQUENCE [LARGE SCALE GENOMIC DNA]</scope>
    <source>
        <strain evidence="3 4">CCFEE 5792</strain>
    </source>
</reference>
<feature type="compositionally biased region" description="Basic and acidic residues" evidence="2">
    <location>
        <begin position="213"/>
        <end position="226"/>
    </location>
</feature>
<protein>
    <submittedName>
        <fullName evidence="3">Uncharacterized protein</fullName>
    </submittedName>
</protein>
<gene>
    <name evidence="3" type="ORF">LTR84_010982</name>
</gene>
<feature type="region of interest" description="Disordered" evidence="2">
    <location>
        <begin position="729"/>
        <end position="782"/>
    </location>
</feature>
<feature type="region of interest" description="Disordered" evidence="2">
    <location>
        <begin position="530"/>
        <end position="553"/>
    </location>
</feature>
<comment type="caution">
    <text evidence="3">The sequence shown here is derived from an EMBL/GenBank/DDBJ whole genome shotgun (WGS) entry which is preliminary data.</text>
</comment>
<dbReference type="RefSeq" id="XP_064709241.1">
    <property type="nucleotide sequence ID" value="XM_064854515.1"/>
</dbReference>
<dbReference type="EMBL" id="JAVRRD010000005">
    <property type="protein sequence ID" value="KAK5058718.1"/>
    <property type="molecule type" value="Genomic_DNA"/>
</dbReference>
<feature type="region of interest" description="Disordered" evidence="2">
    <location>
        <begin position="885"/>
        <end position="1055"/>
    </location>
</feature>
<evidence type="ECO:0000256" key="1">
    <source>
        <dbReference type="SAM" id="Coils"/>
    </source>
</evidence>
<sequence>MPPSKDDDAGIEPDKHILPALSSVALTNDDRGAVMVSSLENGQIPDEFPLRASQTVTLRKTNVDAPKSDRTSSLTTNETGSITTTSHVGARETARTALATGNLRVPKFSKSSGENQKPDAVSLPTFAASDNPLTPYQSIRYRLPFGPAISPPNPNLSFKTQILENTRQWVFLASSIVDEKRRKDVLDRAFDKYEKIWFEALRIGYKSGGESSPRGEPDLQNSERRGNANKSRKRDIPPHAVHVFIPEKFKNNQGRPFPLTGITAGELQEAGITEAQVRKRAHDGEYSRAREIFHDVYDDLERSVEEGDWQGTATRTTLNPTGRDLFFYCLYVTQLYEQSRRQLEQYQARFKTHNQIRNGLRNIEKTEKERRIFLAMALELAELESTSDASKSTIAEGDDMQNSSTVLAHTRERLLRAVDLVLETHDFNHMRRAFEASEYSESLLDTDDTALTVATLDDQCKKALTDILSYTKERTLVLHETNCAQHEDEKQHWNEQLETCETNIRTTKKSLRRIAEVIRQTHIIEPDITKNAPMGQSAGTNLPTSAGAGLESGVPQSAVLNTGLKRPAEEEVQEDDPELRAKRRRQDIDVPGEYIGNGPVSVTEEQTTTEIEKTATQTLGTVSVQSMENQTLHPSSVTTGETIQPTAQETPFQQPLNKELTQKDYYIRDLLIPLANSLLTSNGHAPMPPSVVDYQSAKNALVASGLPVTERNKLGIEYNKGLYNDWNTKHEHEGMDGQEQQAKPRSRNELVLSERKDGDDGMDGTDGNSGSLPTGQPDPSRPALVVKLKVGSLSDCDPAQFSCNAVYQHKGFQYRYTPQSTFAERRAADEVLDMFVRDRMKQKGQYQRYGRYETICLPGDPQQKTIVHGKWDTKDGQPIEGAEWFYSPDAERSTATDQLNDAESDYHEEEDVRARAFDFERNEDEEDDWTLQTGPAKPSSTSSTKKANQVTFTPTSNSQQANRITSTPKQQKKKSTVNPKVKTAIRLRVNANNASAIAPRRQVKRSKVAKATAQTKDSKRGKSRGRPRRASSKRSYTEDEFPGDSEDEYVPGHSD</sequence>
<feature type="region of interest" description="Disordered" evidence="2">
    <location>
        <begin position="60"/>
        <end position="128"/>
    </location>
</feature>
<feature type="compositionally biased region" description="Acidic residues" evidence="2">
    <location>
        <begin position="900"/>
        <end position="909"/>
    </location>
</feature>
<proteinExistence type="predicted"/>
<evidence type="ECO:0000313" key="4">
    <source>
        <dbReference type="Proteomes" id="UP001358417"/>
    </source>
</evidence>
<feature type="compositionally biased region" description="Basic and acidic residues" evidence="2">
    <location>
        <begin position="910"/>
        <end position="920"/>
    </location>
</feature>
<evidence type="ECO:0000256" key="2">
    <source>
        <dbReference type="SAM" id="MobiDB-lite"/>
    </source>
</evidence>
<feature type="compositionally biased region" description="Low complexity" evidence="2">
    <location>
        <begin position="935"/>
        <end position="947"/>
    </location>
</feature>
<dbReference type="GeneID" id="89979136"/>
<feature type="compositionally biased region" description="Basic and acidic residues" evidence="2">
    <location>
        <begin position="746"/>
        <end position="759"/>
    </location>
</feature>
<feature type="compositionally biased region" description="Acidic residues" evidence="2">
    <location>
        <begin position="1038"/>
        <end position="1049"/>
    </location>
</feature>
<feature type="compositionally biased region" description="Basic residues" evidence="2">
    <location>
        <begin position="1019"/>
        <end position="1032"/>
    </location>
</feature>